<dbReference type="KEGG" id="llh:I41_02220"/>
<dbReference type="AlphaFoldDB" id="A0A517TRR7"/>
<keyword evidence="3" id="KW-1185">Reference proteome</keyword>
<evidence type="ECO:0000313" key="2">
    <source>
        <dbReference type="EMBL" id="QDT71067.1"/>
    </source>
</evidence>
<proteinExistence type="predicted"/>
<gene>
    <name evidence="2" type="ORF">I41_02220</name>
</gene>
<protein>
    <submittedName>
        <fullName evidence="2">Uncharacterized protein</fullName>
    </submittedName>
</protein>
<accession>A0A517TRR7</accession>
<name>A0A517TRR7_9BACT</name>
<evidence type="ECO:0000256" key="1">
    <source>
        <dbReference type="SAM" id="MobiDB-lite"/>
    </source>
</evidence>
<feature type="region of interest" description="Disordered" evidence="1">
    <location>
        <begin position="41"/>
        <end position="64"/>
    </location>
</feature>
<organism evidence="2 3">
    <name type="scientific">Lacipirellula limnantheis</name>
    <dbReference type="NCBI Taxonomy" id="2528024"/>
    <lineage>
        <taxon>Bacteria</taxon>
        <taxon>Pseudomonadati</taxon>
        <taxon>Planctomycetota</taxon>
        <taxon>Planctomycetia</taxon>
        <taxon>Pirellulales</taxon>
        <taxon>Lacipirellulaceae</taxon>
        <taxon>Lacipirellula</taxon>
    </lineage>
</organism>
<sequence>MLSRQVADGAGGDSLSSPDFCSLPSCHDMALRSVPEWCATPGRSPGLPMGAALEEAADERTLRT</sequence>
<evidence type="ECO:0000313" key="3">
    <source>
        <dbReference type="Proteomes" id="UP000317909"/>
    </source>
</evidence>
<dbReference type="EMBL" id="CP036339">
    <property type="protein sequence ID" value="QDT71067.1"/>
    <property type="molecule type" value="Genomic_DNA"/>
</dbReference>
<reference evidence="2 3" key="1">
    <citation type="submission" date="2019-02" db="EMBL/GenBank/DDBJ databases">
        <title>Deep-cultivation of Planctomycetes and their phenomic and genomic characterization uncovers novel biology.</title>
        <authorList>
            <person name="Wiegand S."/>
            <person name="Jogler M."/>
            <person name="Boedeker C."/>
            <person name="Pinto D."/>
            <person name="Vollmers J."/>
            <person name="Rivas-Marin E."/>
            <person name="Kohn T."/>
            <person name="Peeters S.H."/>
            <person name="Heuer A."/>
            <person name="Rast P."/>
            <person name="Oberbeckmann S."/>
            <person name="Bunk B."/>
            <person name="Jeske O."/>
            <person name="Meyerdierks A."/>
            <person name="Storesund J.E."/>
            <person name="Kallscheuer N."/>
            <person name="Luecker S."/>
            <person name="Lage O.M."/>
            <person name="Pohl T."/>
            <person name="Merkel B.J."/>
            <person name="Hornburger P."/>
            <person name="Mueller R.-W."/>
            <person name="Bruemmer F."/>
            <person name="Labrenz M."/>
            <person name="Spormann A.M."/>
            <person name="Op den Camp H."/>
            <person name="Overmann J."/>
            <person name="Amann R."/>
            <person name="Jetten M.S.M."/>
            <person name="Mascher T."/>
            <person name="Medema M.H."/>
            <person name="Devos D.P."/>
            <person name="Kaster A.-K."/>
            <person name="Ovreas L."/>
            <person name="Rohde M."/>
            <person name="Galperin M.Y."/>
            <person name="Jogler C."/>
        </authorList>
    </citation>
    <scope>NUCLEOTIDE SEQUENCE [LARGE SCALE GENOMIC DNA]</scope>
    <source>
        <strain evidence="2 3">I41</strain>
    </source>
</reference>
<dbReference type="Proteomes" id="UP000317909">
    <property type="component" value="Chromosome"/>
</dbReference>